<reference evidence="2 3" key="1">
    <citation type="submission" date="2018-02" db="EMBL/GenBank/DDBJ databases">
        <title>Genome sequencing of Solimonas sp. HR-BB.</title>
        <authorList>
            <person name="Lee Y."/>
            <person name="Jeon C.O."/>
        </authorList>
    </citation>
    <scope>NUCLEOTIDE SEQUENCE [LARGE SCALE GENOMIC DNA]</scope>
    <source>
        <strain evidence="2 3">HR-BB</strain>
    </source>
</reference>
<dbReference type="OrthoDB" id="7063835at2"/>
<feature type="transmembrane region" description="Helical" evidence="1">
    <location>
        <begin position="165"/>
        <end position="184"/>
    </location>
</feature>
<proteinExistence type="predicted"/>
<gene>
    <name evidence="2" type="ORF">C3942_03320</name>
</gene>
<protein>
    <recommendedName>
        <fullName evidence="4">Yip1 domain-containing protein</fullName>
    </recommendedName>
</protein>
<keyword evidence="3" id="KW-1185">Reference proteome</keyword>
<feature type="transmembrane region" description="Helical" evidence="1">
    <location>
        <begin position="30"/>
        <end position="50"/>
    </location>
</feature>
<evidence type="ECO:0008006" key="4">
    <source>
        <dbReference type="Google" id="ProtNLM"/>
    </source>
</evidence>
<organism evidence="2 3">
    <name type="scientific">Solimonas fluminis</name>
    <dbReference type="NCBI Taxonomy" id="2086571"/>
    <lineage>
        <taxon>Bacteria</taxon>
        <taxon>Pseudomonadati</taxon>
        <taxon>Pseudomonadota</taxon>
        <taxon>Gammaproteobacteria</taxon>
        <taxon>Nevskiales</taxon>
        <taxon>Nevskiaceae</taxon>
        <taxon>Solimonas</taxon>
    </lineage>
</organism>
<sequence>MLASVSAATLKLLFFRAGPEDFPYDPGRSLLLGCIAFAVLSNAALLSFLLPPAAALAGAAVNTAFLALFTRFSLATRKLDNRFQQTFNALLATTAVLTLFMLPFFAKIAPVLAQIAEMVQKDPSLANKPEMLPTPPSSAMSALMLLGIWQIVVICRIFMLAAGVWTMLVFVGILFLMVGLQLGAA</sequence>
<dbReference type="EMBL" id="PSNW01000001">
    <property type="protein sequence ID" value="PPE75924.1"/>
    <property type="molecule type" value="Genomic_DNA"/>
</dbReference>
<feature type="transmembrane region" description="Helical" evidence="1">
    <location>
        <begin position="86"/>
        <end position="106"/>
    </location>
</feature>
<name>A0A2S5TLQ4_9GAMM</name>
<keyword evidence="1" id="KW-1133">Transmembrane helix</keyword>
<comment type="caution">
    <text evidence="2">The sequence shown here is derived from an EMBL/GenBank/DDBJ whole genome shotgun (WGS) entry which is preliminary data.</text>
</comment>
<accession>A0A2S5TLQ4</accession>
<dbReference type="Proteomes" id="UP000238220">
    <property type="component" value="Unassembled WGS sequence"/>
</dbReference>
<feature type="transmembrane region" description="Helical" evidence="1">
    <location>
        <begin position="56"/>
        <end position="74"/>
    </location>
</feature>
<feature type="transmembrane region" description="Helical" evidence="1">
    <location>
        <begin position="139"/>
        <end position="158"/>
    </location>
</feature>
<dbReference type="RefSeq" id="WP_104228889.1">
    <property type="nucleotide sequence ID" value="NZ_PSNW01000001.1"/>
</dbReference>
<keyword evidence="1" id="KW-0472">Membrane</keyword>
<evidence type="ECO:0000313" key="3">
    <source>
        <dbReference type="Proteomes" id="UP000238220"/>
    </source>
</evidence>
<keyword evidence="1" id="KW-0812">Transmembrane</keyword>
<evidence type="ECO:0000256" key="1">
    <source>
        <dbReference type="SAM" id="Phobius"/>
    </source>
</evidence>
<dbReference type="AlphaFoldDB" id="A0A2S5TLQ4"/>
<evidence type="ECO:0000313" key="2">
    <source>
        <dbReference type="EMBL" id="PPE75924.1"/>
    </source>
</evidence>